<reference evidence="2 3" key="1">
    <citation type="submission" date="2018-04" db="EMBL/GenBank/DDBJ databases">
        <title>Characteristic and Complete Genome Sequencing of A Novel Member of Infective Endocarditis Causative Bacteria: Bergeyella cardium QL-PH.</title>
        <authorList>
            <person name="Pan H."/>
            <person name="Sun E."/>
            <person name="Zhang Y."/>
        </authorList>
    </citation>
    <scope>NUCLEOTIDE SEQUENCE [LARGE SCALE GENOMIC DNA]</scope>
    <source>
        <strain evidence="2 3">HPQL</strain>
    </source>
</reference>
<keyword evidence="1" id="KW-0472">Membrane</keyword>
<accession>A0A6P1QYE1</accession>
<dbReference type="Proteomes" id="UP000464318">
    <property type="component" value="Chromosome"/>
</dbReference>
<protein>
    <recommendedName>
        <fullName evidence="4">Protein BatD</fullName>
    </recommendedName>
</protein>
<name>A0A6P1QYE1_9FLAO</name>
<dbReference type="AlphaFoldDB" id="A0A6P1QYE1"/>
<gene>
    <name evidence="2" type="ORF">DBX24_07020</name>
</gene>
<dbReference type="OrthoDB" id="2079210at2"/>
<keyword evidence="3" id="KW-1185">Reference proteome</keyword>
<proteinExistence type="predicted"/>
<dbReference type="EMBL" id="CP029149">
    <property type="protein sequence ID" value="QHN66137.1"/>
    <property type="molecule type" value="Genomic_DNA"/>
</dbReference>
<dbReference type="Pfam" id="PF13584">
    <property type="entry name" value="BatD"/>
    <property type="match status" value="1"/>
</dbReference>
<sequence length="448" mass="51470">MSVADIKTPERAVNRLPSAEVYLNMEVEDREVYPFQPVKAVLKAYSRDFNSLRKFKNIIQPRQKNVEFFPVSFSRSDIELDRYSQVASQTVAVYLLFPEEAGLIMIDPIMASVETERIKSNTADLRVKRLPAESPLSFKNAVGEFKIEITSPQKEQNIEVGKPINITVKLKGEGNLTKKLLPVIKETEQYKVFPPKIRQNIKTTSESVSGSIEADYVVVPTQAGRIEVHTSEFSYFSPEKERYIDLGAKTISYNILTEQQVNEQKTALDKVNDYTDKIIDNVNIPILKTDKKEIEKTFLDALWDNLAFIISGFGILAVAFIFLRKGKSKPQPTAEKEENISDIEKKLRDEQLADPAFTLDDLDRLIKDENYTAYLENVEALLSDLDEKYQKEGYTDLALYISEQKNEIIKDYQELLLRMQHEKYRPIPLKDNILEIHIHLKSILNHIS</sequence>
<dbReference type="PANTHER" id="PTHR40940:SF2">
    <property type="entry name" value="BATD"/>
    <property type="match status" value="1"/>
</dbReference>
<dbReference type="InterPro" id="IPR025738">
    <property type="entry name" value="BatD"/>
</dbReference>
<evidence type="ECO:0000313" key="3">
    <source>
        <dbReference type="Proteomes" id="UP000464318"/>
    </source>
</evidence>
<evidence type="ECO:0000256" key="1">
    <source>
        <dbReference type="SAM" id="Phobius"/>
    </source>
</evidence>
<keyword evidence="1" id="KW-1133">Transmembrane helix</keyword>
<evidence type="ECO:0008006" key="4">
    <source>
        <dbReference type="Google" id="ProtNLM"/>
    </source>
</evidence>
<evidence type="ECO:0000313" key="2">
    <source>
        <dbReference type="EMBL" id="QHN66137.1"/>
    </source>
</evidence>
<dbReference type="PANTHER" id="PTHR40940">
    <property type="entry name" value="PROTEIN BATD-RELATED"/>
    <property type="match status" value="1"/>
</dbReference>
<organism evidence="2 3">
    <name type="scientific">Bergeyella cardium</name>
    <dbReference type="NCBI Taxonomy" id="1585976"/>
    <lineage>
        <taxon>Bacteria</taxon>
        <taxon>Pseudomonadati</taxon>
        <taxon>Bacteroidota</taxon>
        <taxon>Flavobacteriia</taxon>
        <taxon>Flavobacteriales</taxon>
        <taxon>Weeksellaceae</taxon>
        <taxon>Bergeyella</taxon>
    </lineage>
</organism>
<feature type="transmembrane region" description="Helical" evidence="1">
    <location>
        <begin position="302"/>
        <end position="323"/>
    </location>
</feature>
<keyword evidence="1" id="KW-0812">Transmembrane</keyword>
<dbReference type="KEGG" id="bcad:DBX24_07020"/>